<dbReference type="PANTHER" id="PTHR23150:SF19">
    <property type="entry name" value="FORMYLGLYCINE-GENERATING ENZYME"/>
    <property type="match status" value="1"/>
</dbReference>
<dbReference type="Gene3D" id="3.40.50.300">
    <property type="entry name" value="P-loop containing nucleotide triphosphate hydrolases"/>
    <property type="match status" value="1"/>
</dbReference>
<organism evidence="2 3">
    <name type="scientific">Oscillochloris trichoides DG-6</name>
    <dbReference type="NCBI Taxonomy" id="765420"/>
    <lineage>
        <taxon>Bacteria</taxon>
        <taxon>Bacillati</taxon>
        <taxon>Chloroflexota</taxon>
        <taxon>Chloroflexia</taxon>
        <taxon>Chloroflexales</taxon>
        <taxon>Chloroflexineae</taxon>
        <taxon>Oscillochloridaceae</taxon>
        <taxon>Oscillochloris</taxon>
    </lineage>
</organism>
<gene>
    <name evidence="2" type="ORF">OSCT_2742</name>
</gene>
<dbReference type="Proteomes" id="UP000054010">
    <property type="component" value="Unassembled WGS sequence"/>
</dbReference>
<dbReference type="PANTHER" id="PTHR23150">
    <property type="entry name" value="SULFATASE MODIFYING FACTOR 1, 2"/>
    <property type="match status" value="1"/>
</dbReference>
<reference evidence="2 3" key="1">
    <citation type="journal article" date="2011" name="J. Bacteriol.">
        <title>Draft genome sequence of the anoxygenic filamentous phototrophic bacterium Oscillochloris trichoides subsp. DG-6.</title>
        <authorList>
            <person name="Kuznetsov B.B."/>
            <person name="Ivanovsky R.N."/>
            <person name="Keppen O.I."/>
            <person name="Sukhacheva M.V."/>
            <person name="Bumazhkin B.K."/>
            <person name="Patutina E.O."/>
            <person name="Beletsky A.V."/>
            <person name="Mardanov A.V."/>
            <person name="Baslerov R.V."/>
            <person name="Panteleeva A.N."/>
            <person name="Kolganova T.V."/>
            <person name="Ravin N.V."/>
            <person name="Skryabin K.G."/>
        </authorList>
    </citation>
    <scope>NUCLEOTIDE SEQUENCE [LARGE SCALE GENOMIC DNA]</scope>
    <source>
        <strain evidence="2 3">DG-6</strain>
    </source>
</reference>
<dbReference type="SUPFAM" id="SSF56436">
    <property type="entry name" value="C-type lectin-like"/>
    <property type="match status" value="1"/>
</dbReference>
<dbReference type="AlphaFoldDB" id="E1IHE1"/>
<dbReference type="InterPro" id="IPR042095">
    <property type="entry name" value="SUMF_sf"/>
</dbReference>
<sequence>MAFFSTTVLGPGSPAFRGRTDELARLVRLCQDEVTKYGVIYGGRQNGKTSLLYQLRAQLPDSVRLCQIDFQAFDRVPPERAFMMLAEQIHEVLPLGSDVAAITSAPRLKARLREALAQIPDDHRLVLLLDELGALLPASREALSNALRSFFHERFFAPQLQKLLVIFSGGVELYTMVVSGVSTLHTVCDEIYLPDLSHAEAVHLIADGLQVAGVAPPLSTDMGEAVFARVAGHPYLTQRMGELLVGYASRGQPLSASDVARAEAEIITAAPPLLRNIRDDMREYQLEDAARRLLCERPRFSRFDEDLVRLELIGLAKRDGDYWAARNPLLATVFRQRLGVPLPPALPVATPEMERPSSLPVAPPKVERPPILPVATPAVAQPPALPSWVPILVRVPAGPFLMGSSDADPMADDDEKPQHRLDLPTYWIGKTPVTNAQFQPFVVGDGYTNPAYWTRAGWAWREEKEIAKPAYWDDRQWNADDHPVVGVSWFEAVAYCRWLSAQTGHAFRLPSEAEWEKAARGPEGRIWPWGNTWQAECCNSEDAKIGQTTPVGTYQSGASYYAALDMAGNVWEWCATRWGKRYPYAIEDEWVERYLEQDFGRIFRGGAWYASQRYVRGAYRYISISMRYRSEDSGLRVASYSPLAGG</sequence>
<keyword evidence="3" id="KW-1185">Reference proteome</keyword>
<protein>
    <recommendedName>
        <fullName evidence="1">Sulfatase-modifying factor enzyme-like domain-containing protein</fullName>
    </recommendedName>
</protein>
<accession>E1IHE1</accession>
<feature type="domain" description="Sulfatase-modifying factor enzyme-like" evidence="1">
    <location>
        <begin position="392"/>
        <end position="638"/>
    </location>
</feature>
<dbReference type="InterPro" id="IPR016187">
    <property type="entry name" value="CTDL_fold"/>
</dbReference>
<dbReference type="STRING" id="765420.OSCT_2742"/>
<dbReference type="OrthoDB" id="9768004at2"/>
<dbReference type="SUPFAM" id="SSF52540">
    <property type="entry name" value="P-loop containing nucleoside triphosphate hydrolases"/>
    <property type="match status" value="1"/>
</dbReference>
<dbReference type="GO" id="GO:0120147">
    <property type="term" value="F:formylglycine-generating oxidase activity"/>
    <property type="evidence" value="ECO:0007669"/>
    <property type="project" value="TreeGrafter"/>
</dbReference>
<name>E1IHE1_9CHLR</name>
<evidence type="ECO:0000259" key="1">
    <source>
        <dbReference type="Pfam" id="PF03781"/>
    </source>
</evidence>
<dbReference type="InterPro" id="IPR005532">
    <property type="entry name" value="SUMF_dom"/>
</dbReference>
<dbReference type="Pfam" id="PF14516">
    <property type="entry name" value="AAA_35"/>
    <property type="match status" value="1"/>
</dbReference>
<dbReference type="eggNOG" id="COG1262">
    <property type="taxonomic scope" value="Bacteria"/>
</dbReference>
<comment type="caution">
    <text evidence="2">The sequence shown here is derived from an EMBL/GenBank/DDBJ whole genome shotgun (WGS) entry which is preliminary data.</text>
</comment>
<dbReference type="Gene3D" id="3.90.1580.10">
    <property type="entry name" value="paralog of FGE (formylglycine-generating enzyme)"/>
    <property type="match status" value="1"/>
</dbReference>
<dbReference type="InterPro" id="IPR027417">
    <property type="entry name" value="P-loop_NTPase"/>
</dbReference>
<evidence type="ECO:0000313" key="3">
    <source>
        <dbReference type="Proteomes" id="UP000054010"/>
    </source>
</evidence>
<dbReference type="HOGENOM" id="CLU_423798_0_0_0"/>
<dbReference type="InterPro" id="IPR051043">
    <property type="entry name" value="Sulfatase_Mod_Factor_Kinase"/>
</dbReference>
<evidence type="ECO:0000313" key="2">
    <source>
        <dbReference type="EMBL" id="EFO79394.1"/>
    </source>
</evidence>
<proteinExistence type="predicted"/>
<dbReference type="Pfam" id="PF03781">
    <property type="entry name" value="FGE-sulfatase"/>
    <property type="match status" value="1"/>
</dbReference>
<dbReference type="EMBL" id="ADVR01000114">
    <property type="protein sequence ID" value="EFO79394.1"/>
    <property type="molecule type" value="Genomic_DNA"/>
</dbReference>